<accession>A0A1Q9F331</accession>
<dbReference type="InterPro" id="IPR036691">
    <property type="entry name" value="Endo/exonu/phosph_ase_sf"/>
</dbReference>
<sequence length="1362" mass="146034">MNIFLRRGCQTPRTTVAQGARGQIGDVDCFKPFFGAVLPGQFADKAESPGVNTAKELREPASAGPNLQAAVAVLRYAATRIGQGWRYTPAPDAVHILSDSDADTDASESGDEDTALHFAILTPGYQAILVTIRLFLPATCREAFAQIQAQRKAEDVHDFPHLVQAHPQPCPGNGLVLAIPAWCATSQHSLFLCFDTSLVDGRLFTAASPPYVSRRHLLHLAHLPLDGEIDVHLGCDPIPLTRDGQHHVAHGDVFVFAPSGAIIPTMYSLARELSSRRAWSGTSTIPQASDDGVYGLVHQNESILYLSQFEHPTTYRAQIAACVGIAQHSLRIFPSAPRVRNATLEGHPCRTLIAVCDIASSPAAPICGVLVDARAILQGWRSFSAVAGRVSCNMLRVALQWDAPLGWSITFRGISDDVDLLDVVSGQVLVVAVKPSAITNAGPADALGQTDEAPHAPTRQHESAQPGIGESPQTDGSQPSDTDPQAETGDAGMHNVADDSALFRTCPFLILGQGYVAERVEVRLPLDVNVMQALQSVSAARLPQDAARLPCIQAVFPQPQGSHALCVAVPSWETVGALVMFDCRNVDGRLFALHLVGRSTRGGLLTAAGIADNADLLVFIGNQPWPLVDGPSVDLIPGELILITPNQVMPDVDDHTGVHLDPPGDDDDHAETDGDSCELGSAVCELHSHAEYDFENWQAAATKVPFADASSHAASDPAWLDACQGHAGVIENELVDQLSKLARKTPEDPYDRCLPTWPHFLLCHPLCAWSWMAHLHSPALPTLLAVEAEAHRLQADSPEDVVAPSFGVKKIQQVDKGVAFGFKLVSYNTLTLFDPTAAKGRIAREHVGLMIKGKRDLMKQQLLDAGVWLVGLQETRLPTSGVMPDKEFLMLSSAATNEGSYGCALWVNLAQPFAHIGTKPCCATRDNIVVSSLSPRHVQVQIDTPWIRFTVLVAHGPSAVRQSDQARSSRRSTLCPLPAIRMEDGRLASSAEERNERWRGFFADQEAGEVLTDSEYAGFFLSPDISVSGQTTAFSLAALPTLGEVESAIMALRFRKASGPDGVTAETLRTAPQATAVTLYPLFLKATLATREPVEWRGGNLIALAKRATKALECSGYRSILLASVVGKIHHKIIRGKLEPYLGRSKSGLQAGTSAGVGVDMISLAVKAFRGWASHSTGVAAVALLGEAGIGDHLEVICAALMKLFHKSDLIPGYLVLLIPLLGGLGRLILHILTSTRLHVEKASAVGMSLTFAKDKSAVLFSAPLDKNDVPEIHVNAEGDHGFLVADSVGGATHFLPIVDSYRHLGGILTVNNRPSVDLAFRVSQASSVAKPLRKRLFGSQSVPLSVRCTILRQGLHYSEGF</sequence>
<gene>
    <name evidence="3" type="ORF">AK812_SmicGene1972</name>
</gene>
<evidence type="ECO:0000313" key="3">
    <source>
        <dbReference type="EMBL" id="OLQ14019.1"/>
    </source>
</evidence>
<keyword evidence="2" id="KW-0812">Transmembrane</keyword>
<comment type="caution">
    <text evidence="3">The sequence shown here is derived from an EMBL/GenBank/DDBJ whole genome shotgun (WGS) entry which is preliminary data.</text>
</comment>
<evidence type="ECO:0000313" key="4">
    <source>
        <dbReference type="Proteomes" id="UP000186817"/>
    </source>
</evidence>
<keyword evidence="4" id="KW-1185">Reference proteome</keyword>
<keyword evidence="2" id="KW-1133">Transmembrane helix</keyword>
<feature type="compositionally biased region" description="Polar residues" evidence="1">
    <location>
        <begin position="471"/>
        <end position="485"/>
    </location>
</feature>
<feature type="transmembrane region" description="Helical" evidence="2">
    <location>
        <begin position="1211"/>
        <end position="1230"/>
    </location>
</feature>
<feature type="region of interest" description="Disordered" evidence="1">
    <location>
        <begin position="653"/>
        <end position="675"/>
    </location>
</feature>
<dbReference type="Proteomes" id="UP000186817">
    <property type="component" value="Unassembled WGS sequence"/>
</dbReference>
<dbReference type="PANTHER" id="PTHR19446">
    <property type="entry name" value="REVERSE TRANSCRIPTASES"/>
    <property type="match status" value="1"/>
</dbReference>
<organism evidence="3 4">
    <name type="scientific">Symbiodinium microadriaticum</name>
    <name type="common">Dinoflagellate</name>
    <name type="synonym">Zooxanthella microadriatica</name>
    <dbReference type="NCBI Taxonomy" id="2951"/>
    <lineage>
        <taxon>Eukaryota</taxon>
        <taxon>Sar</taxon>
        <taxon>Alveolata</taxon>
        <taxon>Dinophyceae</taxon>
        <taxon>Suessiales</taxon>
        <taxon>Symbiodiniaceae</taxon>
        <taxon>Symbiodinium</taxon>
    </lineage>
</organism>
<protein>
    <submittedName>
        <fullName evidence="3">Uncharacterized protein</fullName>
    </submittedName>
</protein>
<dbReference type="OrthoDB" id="407509at2759"/>
<feature type="region of interest" description="Disordered" evidence="1">
    <location>
        <begin position="441"/>
        <end position="493"/>
    </location>
</feature>
<feature type="compositionally biased region" description="Acidic residues" evidence="1">
    <location>
        <begin position="663"/>
        <end position="675"/>
    </location>
</feature>
<evidence type="ECO:0000256" key="2">
    <source>
        <dbReference type="SAM" id="Phobius"/>
    </source>
</evidence>
<reference evidence="3 4" key="1">
    <citation type="submission" date="2016-02" db="EMBL/GenBank/DDBJ databases">
        <title>Genome analysis of coral dinoflagellate symbionts highlights evolutionary adaptations to a symbiotic lifestyle.</title>
        <authorList>
            <person name="Aranda M."/>
            <person name="Li Y."/>
            <person name="Liew Y.J."/>
            <person name="Baumgarten S."/>
            <person name="Simakov O."/>
            <person name="Wilson M."/>
            <person name="Piel J."/>
            <person name="Ashoor H."/>
            <person name="Bougouffa S."/>
            <person name="Bajic V.B."/>
            <person name="Ryu T."/>
            <person name="Ravasi T."/>
            <person name="Bayer T."/>
            <person name="Micklem G."/>
            <person name="Kim H."/>
            <person name="Bhak J."/>
            <person name="Lajeunesse T.C."/>
            <person name="Voolstra C.R."/>
        </authorList>
    </citation>
    <scope>NUCLEOTIDE SEQUENCE [LARGE SCALE GENOMIC DNA]</scope>
    <source>
        <strain evidence="3 4">CCMP2467</strain>
    </source>
</reference>
<proteinExistence type="predicted"/>
<dbReference type="EMBL" id="LSRX01000021">
    <property type="protein sequence ID" value="OLQ14019.1"/>
    <property type="molecule type" value="Genomic_DNA"/>
</dbReference>
<evidence type="ECO:0000256" key="1">
    <source>
        <dbReference type="SAM" id="MobiDB-lite"/>
    </source>
</evidence>
<dbReference type="SUPFAM" id="SSF56219">
    <property type="entry name" value="DNase I-like"/>
    <property type="match status" value="1"/>
</dbReference>
<name>A0A1Q9F331_SYMMI</name>
<keyword evidence="2" id="KW-0472">Membrane</keyword>